<dbReference type="SUPFAM" id="SSF158221">
    <property type="entry name" value="YnzC-like"/>
    <property type="match status" value="1"/>
</dbReference>
<reference evidence="3" key="1">
    <citation type="submission" date="2009-07" db="EMBL/GenBank/DDBJ databases">
        <authorList>
            <person name="Weinstock G."/>
            <person name="Sodergren E."/>
            <person name="Clifton S."/>
            <person name="Fulton L."/>
            <person name="Fulton B."/>
            <person name="Courtney L."/>
            <person name="Fronick C."/>
            <person name="Harrison M."/>
            <person name="Strong C."/>
            <person name="Farmer C."/>
            <person name="Delahaunty K."/>
            <person name="Markovic C."/>
            <person name="Hall O."/>
            <person name="Minx P."/>
            <person name="Tomlinson C."/>
            <person name="Mitreva M."/>
            <person name="Nelson J."/>
            <person name="Hou S."/>
            <person name="Wollam A."/>
            <person name="Pepin K.H."/>
            <person name="Johnson M."/>
            <person name="Bhonagiri V."/>
            <person name="Nash W.E."/>
            <person name="Warren W."/>
            <person name="Chinwalla A."/>
            <person name="Mardis E.R."/>
            <person name="Wilson R.K."/>
        </authorList>
    </citation>
    <scope>NUCLEOTIDE SEQUENCE [LARGE SCALE GENOMIC DNA]</scope>
    <source>
        <strain evidence="3">DSM 14469</strain>
    </source>
</reference>
<dbReference type="GO" id="GO:0005737">
    <property type="term" value="C:cytoplasm"/>
    <property type="evidence" value="ECO:0007669"/>
    <property type="project" value="UniProtKB-SubCell"/>
</dbReference>
<dbReference type="EMBL" id="ACCL02000005">
    <property type="protein sequence ID" value="EET61593.1"/>
    <property type="molecule type" value="Genomic_DNA"/>
</dbReference>
<dbReference type="OrthoDB" id="390105at2"/>
<dbReference type="RefSeq" id="WP_006861071.1">
    <property type="nucleotide sequence ID" value="NZ_ACCL02000005.1"/>
</dbReference>
<name>C6LCC9_9FIRM</name>
<dbReference type="Pfam" id="PF05979">
    <property type="entry name" value="DUF896"/>
    <property type="match status" value="1"/>
</dbReference>
<gene>
    <name evidence="3" type="ORF">BRYFOR_06276</name>
</gene>
<dbReference type="Proteomes" id="UP000005561">
    <property type="component" value="Unassembled WGS sequence"/>
</dbReference>
<keyword evidence="4" id="KW-1185">Reference proteome</keyword>
<dbReference type="AlphaFoldDB" id="C6LCC9"/>
<dbReference type="Gene3D" id="1.10.287.540">
    <property type="entry name" value="Helix hairpin bin"/>
    <property type="match status" value="1"/>
</dbReference>
<proteinExistence type="inferred from homology"/>
<dbReference type="HAMAP" id="MF_01103">
    <property type="entry name" value="UPF0291"/>
    <property type="match status" value="1"/>
</dbReference>
<keyword evidence="1 2" id="KW-0963">Cytoplasm</keyword>
<evidence type="ECO:0000256" key="1">
    <source>
        <dbReference type="ARBA" id="ARBA00022490"/>
    </source>
</evidence>
<dbReference type="PANTHER" id="PTHR37300">
    <property type="entry name" value="UPF0291 PROTEIN CBO2609/CLC_2481"/>
    <property type="match status" value="1"/>
</dbReference>
<evidence type="ECO:0000256" key="2">
    <source>
        <dbReference type="HAMAP-Rule" id="MF_01103"/>
    </source>
</evidence>
<comment type="subcellular location">
    <subcellularLocation>
        <location evidence="2">Cytoplasm</location>
    </subcellularLocation>
</comment>
<dbReference type="InterPro" id="IPR009242">
    <property type="entry name" value="DUF896"/>
</dbReference>
<comment type="similarity">
    <text evidence="2">Belongs to the UPF0291 family.</text>
</comment>
<sequence length="80" mass="8850">MGITEAKITRINELARKSKAEGLTEKERMEQAALRQEYIAAIRSSLRSQLDNINIQEKDGSITNLGEKFGAQADDGKKGN</sequence>
<evidence type="ECO:0000313" key="4">
    <source>
        <dbReference type="Proteomes" id="UP000005561"/>
    </source>
</evidence>
<protein>
    <recommendedName>
        <fullName evidence="2">UPF0291 protein BRYFOR_06276</fullName>
    </recommendedName>
</protein>
<organism evidence="3 4">
    <name type="scientific">Marvinbryantia formatexigens DSM 14469</name>
    <dbReference type="NCBI Taxonomy" id="478749"/>
    <lineage>
        <taxon>Bacteria</taxon>
        <taxon>Bacillati</taxon>
        <taxon>Bacillota</taxon>
        <taxon>Clostridia</taxon>
        <taxon>Lachnospirales</taxon>
        <taxon>Lachnospiraceae</taxon>
        <taxon>Marvinbryantia</taxon>
    </lineage>
</organism>
<dbReference type="eggNOG" id="COG4224">
    <property type="taxonomic scope" value="Bacteria"/>
</dbReference>
<dbReference type="STRING" id="168384.SAMN05660368_00175"/>
<comment type="caution">
    <text evidence="3">The sequence shown here is derived from an EMBL/GenBank/DDBJ whole genome shotgun (WGS) entry which is preliminary data.</text>
</comment>
<accession>C6LCC9</accession>
<evidence type="ECO:0000313" key="3">
    <source>
        <dbReference type="EMBL" id="EET61593.1"/>
    </source>
</evidence>
<dbReference type="PANTHER" id="PTHR37300:SF1">
    <property type="entry name" value="UPF0291 PROTEIN YNZC"/>
    <property type="match status" value="1"/>
</dbReference>